<dbReference type="HOGENOM" id="CLU_844555_0_0_1"/>
<accession>F6QIN0</accession>
<feature type="transmembrane region" description="Helical" evidence="1">
    <location>
        <begin position="6"/>
        <end position="30"/>
    </location>
</feature>
<evidence type="ECO:0000256" key="1">
    <source>
        <dbReference type="SAM" id="Phobius"/>
    </source>
</evidence>
<reference evidence="3" key="1">
    <citation type="journal article" date="2002" name="Science">
        <title>The draft genome of Ciona intestinalis: insights into chordate and vertebrate origins.</title>
        <authorList>
            <person name="Dehal P."/>
            <person name="Satou Y."/>
            <person name="Campbell R.K."/>
            <person name="Chapman J."/>
            <person name="Degnan B."/>
            <person name="De Tomaso A."/>
            <person name="Davidson B."/>
            <person name="Di Gregorio A."/>
            <person name="Gelpke M."/>
            <person name="Goodstein D.M."/>
            <person name="Harafuji N."/>
            <person name="Hastings K.E."/>
            <person name="Ho I."/>
            <person name="Hotta K."/>
            <person name="Huang W."/>
            <person name="Kawashima T."/>
            <person name="Lemaire P."/>
            <person name="Martinez D."/>
            <person name="Meinertzhagen I.A."/>
            <person name="Necula S."/>
            <person name="Nonaka M."/>
            <person name="Putnam N."/>
            <person name="Rash S."/>
            <person name="Saiga H."/>
            <person name="Satake M."/>
            <person name="Terry A."/>
            <person name="Yamada L."/>
            <person name="Wang H.G."/>
            <person name="Awazu S."/>
            <person name="Azumi K."/>
            <person name="Boore J."/>
            <person name="Branno M."/>
            <person name="Chin-Bow S."/>
            <person name="DeSantis R."/>
            <person name="Doyle S."/>
            <person name="Francino P."/>
            <person name="Keys D.N."/>
            <person name="Haga S."/>
            <person name="Hayashi H."/>
            <person name="Hino K."/>
            <person name="Imai K.S."/>
            <person name="Inaba K."/>
            <person name="Kano S."/>
            <person name="Kobayashi K."/>
            <person name="Kobayashi M."/>
            <person name="Lee B.I."/>
            <person name="Makabe K.W."/>
            <person name="Manohar C."/>
            <person name="Matassi G."/>
            <person name="Medina M."/>
            <person name="Mochizuki Y."/>
            <person name="Mount S."/>
            <person name="Morishita T."/>
            <person name="Miura S."/>
            <person name="Nakayama A."/>
            <person name="Nishizaka S."/>
            <person name="Nomoto H."/>
            <person name="Ohta F."/>
            <person name="Oishi K."/>
            <person name="Rigoutsos I."/>
            <person name="Sano M."/>
            <person name="Sasaki A."/>
            <person name="Sasakura Y."/>
            <person name="Shoguchi E."/>
            <person name="Shin-i T."/>
            <person name="Spagnuolo A."/>
            <person name="Stainier D."/>
            <person name="Suzuki M.M."/>
            <person name="Tassy O."/>
            <person name="Takatori N."/>
            <person name="Tokuoka M."/>
            <person name="Yagi K."/>
            <person name="Yoshizaki F."/>
            <person name="Wada S."/>
            <person name="Zhang C."/>
            <person name="Hyatt P.D."/>
            <person name="Larimer F."/>
            <person name="Detter C."/>
            <person name="Doggett N."/>
            <person name="Glavina T."/>
            <person name="Hawkins T."/>
            <person name="Richardson P."/>
            <person name="Lucas S."/>
            <person name="Kohara Y."/>
            <person name="Levine M."/>
            <person name="Satoh N."/>
            <person name="Rokhsar D.S."/>
        </authorList>
    </citation>
    <scope>NUCLEOTIDE SEQUENCE [LARGE SCALE GENOMIC DNA]</scope>
</reference>
<keyword evidence="3" id="KW-1185">Reference proteome</keyword>
<sequence length="329" mass="37025">MRRIAILGVVTTTATLIAAYLVGALLFYELRFKESAIRRKRGGQEKYGHLMRKSTIAAATFGMLTFLSQTFQIFLDLQNDVMFCDVLVKIDFTLTNFIFISVYALLWLRQRSIYVSASTRHLTTSCTRSLSVVTLVVMFAIAIINPAVFDATQWFKRTRFGCKLETSAFPDQYHWAALAITTLIFHAVLLALFVHPLVRHRAGMKSRSKIVSKKAQDIMQVIKRAFYLALVCVISDVIVVVVKVAVVTEIDVIPQIVADVNLLLNICCVIATFIDWRERVFPCIEIGSTTSSDMTSRRDDVTYSGTKLMTVSAREGQVEQTTVTSIHEN</sequence>
<evidence type="ECO:0000313" key="2">
    <source>
        <dbReference type="Ensembl" id="ENSCINP00000018416.3"/>
    </source>
</evidence>
<feature type="transmembrane region" description="Helical" evidence="1">
    <location>
        <begin position="129"/>
        <end position="149"/>
    </location>
</feature>
<keyword evidence="1" id="KW-1133">Transmembrane helix</keyword>
<dbReference type="Proteomes" id="UP000008144">
    <property type="component" value="Unassembled WGS sequence"/>
</dbReference>
<evidence type="ECO:0000313" key="3">
    <source>
        <dbReference type="Proteomes" id="UP000008144"/>
    </source>
</evidence>
<proteinExistence type="predicted"/>
<name>F6QIN0_CIOIN</name>
<feature type="transmembrane region" description="Helical" evidence="1">
    <location>
        <begin position="173"/>
        <end position="198"/>
    </location>
</feature>
<dbReference type="AlphaFoldDB" id="F6QIN0"/>
<feature type="transmembrane region" description="Helical" evidence="1">
    <location>
        <begin position="225"/>
        <end position="246"/>
    </location>
</feature>
<keyword evidence="1" id="KW-0472">Membrane</keyword>
<organism evidence="2 3">
    <name type="scientific">Ciona intestinalis</name>
    <name type="common">Transparent sea squirt</name>
    <name type="synonym">Ascidia intestinalis</name>
    <dbReference type="NCBI Taxonomy" id="7719"/>
    <lineage>
        <taxon>Eukaryota</taxon>
        <taxon>Metazoa</taxon>
        <taxon>Chordata</taxon>
        <taxon>Tunicata</taxon>
        <taxon>Ascidiacea</taxon>
        <taxon>Phlebobranchia</taxon>
        <taxon>Cionidae</taxon>
        <taxon>Ciona</taxon>
    </lineage>
</organism>
<dbReference type="Ensembl" id="ENSCINT00000018416.3">
    <property type="protein sequence ID" value="ENSCINP00000018416.3"/>
    <property type="gene ID" value="ENSCING00000009073.3"/>
</dbReference>
<gene>
    <name evidence="2" type="primary">LOC100179835</name>
</gene>
<keyword evidence="1" id="KW-0812">Transmembrane</keyword>
<protein>
    <submittedName>
        <fullName evidence="2">Uncharacterized LOC100179835</fullName>
    </submittedName>
</protein>
<reference evidence="2" key="2">
    <citation type="submission" date="2025-08" db="UniProtKB">
        <authorList>
            <consortium name="Ensembl"/>
        </authorList>
    </citation>
    <scope>IDENTIFICATION</scope>
</reference>
<dbReference type="GeneTree" id="ENSGT00660000096124"/>
<reference evidence="2" key="3">
    <citation type="submission" date="2025-09" db="UniProtKB">
        <authorList>
            <consortium name="Ensembl"/>
        </authorList>
    </citation>
    <scope>IDENTIFICATION</scope>
</reference>
<dbReference type="InParanoid" id="F6QIN0"/>
<feature type="transmembrane region" description="Helical" evidence="1">
    <location>
        <begin position="252"/>
        <end position="274"/>
    </location>
</feature>
<feature type="transmembrane region" description="Helical" evidence="1">
    <location>
        <begin position="56"/>
        <end position="75"/>
    </location>
</feature>
<feature type="transmembrane region" description="Helical" evidence="1">
    <location>
        <begin position="87"/>
        <end position="108"/>
    </location>
</feature>